<dbReference type="PANTHER" id="PTHR36766:SF40">
    <property type="entry name" value="DISEASE RESISTANCE PROTEIN RGA3"/>
    <property type="match status" value="1"/>
</dbReference>
<dbReference type="Pfam" id="PF00931">
    <property type="entry name" value="NB-ARC"/>
    <property type="match status" value="1"/>
</dbReference>
<reference evidence="2" key="1">
    <citation type="submission" date="2007-06" db="EMBL/GenBank/DDBJ databases">
        <authorList>
            <person name="Pilotti M."/>
            <person name="Brunetti A."/>
            <person name="Lumia V."/>
            <person name="Tizzani L."/>
            <person name="Gervasi F."/>
        </authorList>
    </citation>
    <scope>NUCLEOTIDE SEQUENCE</scope>
    <source>
        <strain evidence="2">F11R10.58</strain>
    </source>
</reference>
<dbReference type="AlphaFoldDB" id="A8BND1"/>
<dbReference type="Gene3D" id="3.40.50.300">
    <property type="entry name" value="P-loop containing nucleotide triphosphate hydrolases"/>
    <property type="match status" value="1"/>
</dbReference>
<proteinExistence type="predicted"/>
<feature type="domain" description="NB-ARC" evidence="1">
    <location>
        <begin position="1"/>
        <end position="134"/>
    </location>
</feature>
<feature type="non-terminal residue" evidence="2">
    <location>
        <position position="159"/>
    </location>
</feature>
<protein>
    <submittedName>
        <fullName evidence="2">NBS-containing resistance-like protein</fullName>
    </submittedName>
</protein>
<accession>A8BND1</accession>
<name>A8BND1_PLAAC</name>
<evidence type="ECO:0000259" key="1">
    <source>
        <dbReference type="Pfam" id="PF00931"/>
    </source>
</evidence>
<evidence type="ECO:0000313" key="2">
    <source>
        <dbReference type="EMBL" id="ABV30838.1"/>
    </source>
</evidence>
<sequence length="159" mass="17865">LAQLVYNDVRVIGHFDIRGWVCVSEEVDLRRITRDIVDSVTKGVCNLVNLDLLQNKLKDVLIGKCCLIVLDDIWNENRNILEALLAPFKFGKQGSKIVVTTRSEVVSKIMGTISTHSLGVLKTEDCSSLFWQRAAVDEKYLNAHPNLKAIGEKIVKKCK</sequence>
<dbReference type="InterPro" id="IPR002182">
    <property type="entry name" value="NB-ARC"/>
</dbReference>
<dbReference type="GO" id="GO:0043531">
    <property type="term" value="F:ADP binding"/>
    <property type="evidence" value="ECO:0007669"/>
    <property type="project" value="InterPro"/>
</dbReference>
<dbReference type="SUPFAM" id="SSF52540">
    <property type="entry name" value="P-loop containing nucleoside triphosphate hydrolases"/>
    <property type="match status" value="1"/>
</dbReference>
<dbReference type="InterPro" id="IPR027417">
    <property type="entry name" value="P-loop_NTPase"/>
</dbReference>
<feature type="non-terminal residue" evidence="2">
    <location>
        <position position="1"/>
    </location>
</feature>
<dbReference type="EMBL" id="EF653069">
    <property type="protein sequence ID" value="ABV30838.1"/>
    <property type="molecule type" value="Genomic_DNA"/>
</dbReference>
<organism evidence="2">
    <name type="scientific">Platanus acerifolia</name>
    <name type="common">London plane tree</name>
    <dbReference type="NCBI Taxonomy" id="140101"/>
    <lineage>
        <taxon>Eukaryota</taxon>
        <taxon>Viridiplantae</taxon>
        <taxon>Streptophyta</taxon>
        <taxon>Embryophyta</taxon>
        <taxon>Tracheophyta</taxon>
        <taxon>Spermatophyta</taxon>
        <taxon>Magnoliopsida</taxon>
        <taxon>Proteales</taxon>
        <taxon>Platanaceae</taxon>
        <taxon>Platanus</taxon>
    </lineage>
</organism>
<dbReference type="PANTHER" id="PTHR36766">
    <property type="entry name" value="PLANT BROAD-SPECTRUM MILDEW RESISTANCE PROTEIN RPW8"/>
    <property type="match status" value="1"/>
</dbReference>